<dbReference type="EMBL" id="HF584102">
    <property type="protein sequence ID" value="CCQ43599.1"/>
    <property type="molecule type" value="Genomic_DNA"/>
</dbReference>
<proteinExistence type="predicted"/>
<name>L8E8W2_HUMAN</name>
<dbReference type="ChiTaRS" id="ASAP1">
    <property type="organism name" value="human"/>
</dbReference>
<dbReference type="OrthoDB" id="435430at2759"/>
<evidence type="ECO:0000313" key="2">
    <source>
        <dbReference type="EMBL" id="CCQ43599.1"/>
    </source>
</evidence>
<accession>L8E8W2</accession>
<feature type="compositionally biased region" description="Polar residues" evidence="1">
    <location>
        <begin position="37"/>
        <end position="67"/>
    </location>
</feature>
<feature type="region of interest" description="Disordered" evidence="1">
    <location>
        <begin position="1"/>
        <end position="78"/>
    </location>
</feature>
<dbReference type="AlphaFoldDB" id="L8E8W2"/>
<feature type="compositionally biased region" description="Low complexity" evidence="1">
    <location>
        <begin position="23"/>
        <end position="36"/>
    </location>
</feature>
<gene>
    <name evidence="2" type="primary">ASAP1</name>
</gene>
<sequence length="96" mass="10568">MRAMMIWMTNQALSRKSAHPDLRASATPPASPPRTSWHCQDSALQGTNSGSPMEPSPTRSSFPQAQTRPHHQPRRLPLCLLGTPGKVQLAHLQHSL</sequence>
<evidence type="ECO:0000256" key="1">
    <source>
        <dbReference type="SAM" id="MobiDB-lite"/>
    </source>
</evidence>
<organism evidence="2">
    <name type="scientific">Homo sapiens</name>
    <name type="common">Human</name>
    <dbReference type="NCBI Taxonomy" id="9606"/>
    <lineage>
        <taxon>Eukaryota</taxon>
        <taxon>Metazoa</taxon>
        <taxon>Chordata</taxon>
        <taxon>Craniata</taxon>
        <taxon>Vertebrata</taxon>
        <taxon>Euteleostomi</taxon>
        <taxon>Mammalia</taxon>
        <taxon>Eutheria</taxon>
        <taxon>Euarchontoglires</taxon>
        <taxon>Primates</taxon>
        <taxon>Haplorrhini</taxon>
        <taxon>Catarrhini</taxon>
        <taxon>Hominidae</taxon>
        <taxon>Homo</taxon>
    </lineage>
</organism>
<protein>
    <submittedName>
        <fullName evidence="2">Alternative protein ASAP1</fullName>
    </submittedName>
</protein>
<reference evidence="2" key="1">
    <citation type="journal article" date="2013" name="PLoS ONE">
        <title>Direct detection of alternative open reading frames translation products in human significantly expands the proteome.</title>
        <authorList>
            <person name="Vanderperre B."/>
            <person name="Lucier J.-F."/>
            <person name="Motard J."/>
            <person name="Tremblay G."/>
            <person name="Vanderperre S."/>
            <person name="Wisztorski M."/>
            <person name="Salzet M."/>
            <person name="Boisvert F.-M."/>
            <person name="Roucou X."/>
        </authorList>
    </citation>
    <scope>NUCLEOTIDE SEQUENCE</scope>
</reference>